<dbReference type="FunFam" id="2.40.10.10:FF:000078">
    <property type="entry name" value="Serine protease H137"/>
    <property type="match status" value="1"/>
</dbReference>
<keyword evidence="2" id="KW-0479">Metal-binding</keyword>
<dbReference type="CDD" id="cd00190">
    <property type="entry name" value="Tryp_SPc"/>
    <property type="match status" value="1"/>
</dbReference>
<reference evidence="14" key="1">
    <citation type="journal article" date="2023" name="Genome Biol. Evol.">
        <title>Long-read-based Genome Assembly of Drosophila gunungcola Reveals Fewer Chemosensory Genes in Flower-breeding Species.</title>
        <authorList>
            <person name="Negi A."/>
            <person name="Liao B.Y."/>
            <person name="Yeh S.D."/>
        </authorList>
    </citation>
    <scope>NUCLEOTIDE SEQUENCE</scope>
    <source>
        <strain evidence="14">Sukarami</strain>
    </source>
</reference>
<comment type="similarity">
    <text evidence="10">Belongs to the peptidase S1 family. CLIP subfamily.</text>
</comment>
<dbReference type="SUPFAM" id="SSF50494">
    <property type="entry name" value="Trypsin-like serine proteases"/>
    <property type="match status" value="1"/>
</dbReference>
<evidence type="ECO:0000256" key="12">
    <source>
        <dbReference type="SAM" id="SignalP"/>
    </source>
</evidence>
<evidence type="ECO:0000256" key="10">
    <source>
        <dbReference type="ARBA" id="ARBA00024195"/>
    </source>
</evidence>
<dbReference type="InterPro" id="IPR033116">
    <property type="entry name" value="TRYPSIN_SER"/>
</dbReference>
<keyword evidence="15" id="KW-1185">Reference proteome</keyword>
<evidence type="ECO:0000256" key="6">
    <source>
        <dbReference type="ARBA" id="ARBA00022837"/>
    </source>
</evidence>
<keyword evidence="4 11" id="KW-0378">Hydrolase</keyword>
<evidence type="ECO:0000256" key="2">
    <source>
        <dbReference type="ARBA" id="ARBA00022723"/>
    </source>
</evidence>
<evidence type="ECO:0000256" key="4">
    <source>
        <dbReference type="ARBA" id="ARBA00022801"/>
    </source>
</evidence>
<keyword evidence="6" id="KW-0106">Calcium</keyword>
<comment type="caution">
    <text evidence="14">The sequence shown here is derived from an EMBL/GenBank/DDBJ whole genome shotgun (WGS) entry which is preliminary data.</text>
</comment>
<dbReference type="Gene3D" id="2.40.10.10">
    <property type="entry name" value="Trypsin-like serine proteases"/>
    <property type="match status" value="2"/>
</dbReference>
<evidence type="ECO:0000256" key="7">
    <source>
        <dbReference type="ARBA" id="ARBA00023145"/>
    </source>
</evidence>
<keyword evidence="3 12" id="KW-0732">Signal</keyword>
<evidence type="ECO:0000313" key="15">
    <source>
        <dbReference type="Proteomes" id="UP001059596"/>
    </source>
</evidence>
<evidence type="ECO:0000256" key="9">
    <source>
        <dbReference type="ARBA" id="ARBA00023180"/>
    </source>
</evidence>
<dbReference type="Proteomes" id="UP001059596">
    <property type="component" value="Unassembled WGS sequence"/>
</dbReference>
<feature type="signal peptide" evidence="12">
    <location>
        <begin position="1"/>
        <end position="20"/>
    </location>
</feature>
<dbReference type="InterPro" id="IPR009003">
    <property type="entry name" value="Peptidase_S1_PA"/>
</dbReference>
<dbReference type="InterPro" id="IPR051487">
    <property type="entry name" value="Ser/Thr_Proteases_Immune/Dev"/>
</dbReference>
<evidence type="ECO:0000313" key="14">
    <source>
        <dbReference type="EMBL" id="KAI8036312.1"/>
    </source>
</evidence>
<dbReference type="InterPro" id="IPR018114">
    <property type="entry name" value="TRYPSIN_HIS"/>
</dbReference>
<keyword evidence="1 11" id="KW-0645">Protease</keyword>
<feature type="domain" description="Peptidase S1" evidence="13">
    <location>
        <begin position="37"/>
        <end position="273"/>
    </location>
</feature>
<protein>
    <recommendedName>
        <fullName evidence="13">Peptidase S1 domain-containing protein</fullName>
    </recommendedName>
</protein>
<dbReference type="InterPro" id="IPR001314">
    <property type="entry name" value="Peptidase_S1A"/>
</dbReference>
<evidence type="ECO:0000256" key="11">
    <source>
        <dbReference type="RuleBase" id="RU363034"/>
    </source>
</evidence>
<dbReference type="PROSITE" id="PS00135">
    <property type="entry name" value="TRYPSIN_SER"/>
    <property type="match status" value="1"/>
</dbReference>
<dbReference type="GO" id="GO:0051604">
    <property type="term" value="P:protein maturation"/>
    <property type="evidence" value="ECO:0007669"/>
    <property type="project" value="UniProtKB-ARBA"/>
</dbReference>
<dbReference type="FunFam" id="2.40.10.10:FF:000028">
    <property type="entry name" value="Serine protease easter"/>
    <property type="match status" value="1"/>
</dbReference>
<dbReference type="PROSITE" id="PS50240">
    <property type="entry name" value="TRYPSIN_DOM"/>
    <property type="match status" value="1"/>
</dbReference>
<evidence type="ECO:0000256" key="3">
    <source>
        <dbReference type="ARBA" id="ARBA00022729"/>
    </source>
</evidence>
<dbReference type="PANTHER" id="PTHR24256">
    <property type="entry name" value="TRYPTASE-RELATED"/>
    <property type="match status" value="1"/>
</dbReference>
<evidence type="ECO:0000256" key="5">
    <source>
        <dbReference type="ARBA" id="ARBA00022825"/>
    </source>
</evidence>
<name>A0A9P9YG48_9MUSC</name>
<dbReference type="EMBL" id="JAMKOV010000021">
    <property type="protein sequence ID" value="KAI8036312.1"/>
    <property type="molecule type" value="Genomic_DNA"/>
</dbReference>
<feature type="chain" id="PRO_5040388728" description="Peptidase S1 domain-containing protein" evidence="12">
    <location>
        <begin position="21"/>
        <end position="277"/>
    </location>
</feature>
<evidence type="ECO:0000259" key="13">
    <source>
        <dbReference type="PROSITE" id="PS50240"/>
    </source>
</evidence>
<dbReference type="AlphaFoldDB" id="A0A9P9YG48"/>
<dbReference type="GO" id="GO:0006508">
    <property type="term" value="P:proteolysis"/>
    <property type="evidence" value="ECO:0007669"/>
    <property type="project" value="UniProtKB-KW"/>
</dbReference>
<keyword evidence="9" id="KW-0325">Glycoprotein</keyword>
<dbReference type="PROSITE" id="PS00134">
    <property type="entry name" value="TRYPSIN_HIS"/>
    <property type="match status" value="1"/>
</dbReference>
<evidence type="ECO:0000256" key="1">
    <source>
        <dbReference type="ARBA" id="ARBA00022670"/>
    </source>
</evidence>
<proteinExistence type="inferred from homology"/>
<dbReference type="SMART" id="SM00020">
    <property type="entry name" value="Tryp_SPc"/>
    <property type="match status" value="1"/>
</dbReference>
<organism evidence="14 15">
    <name type="scientific">Drosophila gunungcola</name>
    <name type="common">fruit fly</name>
    <dbReference type="NCBI Taxonomy" id="103775"/>
    <lineage>
        <taxon>Eukaryota</taxon>
        <taxon>Metazoa</taxon>
        <taxon>Ecdysozoa</taxon>
        <taxon>Arthropoda</taxon>
        <taxon>Hexapoda</taxon>
        <taxon>Insecta</taxon>
        <taxon>Pterygota</taxon>
        <taxon>Neoptera</taxon>
        <taxon>Endopterygota</taxon>
        <taxon>Diptera</taxon>
        <taxon>Brachycera</taxon>
        <taxon>Muscomorpha</taxon>
        <taxon>Ephydroidea</taxon>
        <taxon>Drosophilidae</taxon>
        <taxon>Drosophila</taxon>
        <taxon>Sophophora</taxon>
    </lineage>
</organism>
<dbReference type="GO" id="GO:0004252">
    <property type="term" value="F:serine-type endopeptidase activity"/>
    <property type="evidence" value="ECO:0007669"/>
    <property type="project" value="InterPro"/>
</dbReference>
<accession>A0A9P9YG48</accession>
<keyword evidence="5 11" id="KW-0720">Serine protease</keyword>
<dbReference type="GO" id="GO:0046872">
    <property type="term" value="F:metal ion binding"/>
    <property type="evidence" value="ECO:0007669"/>
    <property type="project" value="UniProtKB-KW"/>
</dbReference>
<keyword evidence="8" id="KW-1015">Disulfide bond</keyword>
<sequence>MLSEWIFFFYCLTSLGQGLGAQFLEPNCGIPSSTSRIQGGQNAKIGANPWMAYLKMNSTLACAGTLITKRFVLTAAHCLQFRSIDIVYLGVYDTMALKNSREHVCITPCEEYGVKLILKHKLYGEEPGESYDIGLLKLNRIVEYKVYIRPVCLLLNPAHAAESPTYEATGWGKTDRKNFPTVLQTIILSRLDPAECERYLETPVEWGQICAGRTNGDTCTGDSGGPLVHKMSKGEITRTIQFGIVSYGHYECRGPAVYTDVLALTKWILGVIRWYGN</sequence>
<keyword evidence="7" id="KW-0865">Zymogen</keyword>
<gene>
    <name evidence="14" type="ORF">M5D96_010905</name>
</gene>
<dbReference type="InterPro" id="IPR001254">
    <property type="entry name" value="Trypsin_dom"/>
</dbReference>
<dbReference type="OrthoDB" id="7816988at2759"/>
<dbReference type="Pfam" id="PF00089">
    <property type="entry name" value="Trypsin"/>
    <property type="match status" value="1"/>
</dbReference>
<evidence type="ECO:0000256" key="8">
    <source>
        <dbReference type="ARBA" id="ARBA00023157"/>
    </source>
</evidence>
<dbReference type="InterPro" id="IPR043504">
    <property type="entry name" value="Peptidase_S1_PA_chymotrypsin"/>
</dbReference>
<dbReference type="PRINTS" id="PR00722">
    <property type="entry name" value="CHYMOTRYPSIN"/>
</dbReference>